<protein>
    <submittedName>
        <fullName evidence="1">Uncharacterized protein</fullName>
    </submittedName>
</protein>
<name>A0A0A9FL67_ARUDO</name>
<sequence>MRLLGYLTKSFTKTYYDEAHAWNYRCCNQ</sequence>
<evidence type="ECO:0000313" key="1">
    <source>
        <dbReference type="EMBL" id="JAE10881.1"/>
    </source>
</evidence>
<reference evidence="1" key="1">
    <citation type="submission" date="2014-09" db="EMBL/GenBank/DDBJ databases">
        <authorList>
            <person name="Magalhaes I.L.F."/>
            <person name="Oliveira U."/>
            <person name="Santos F.R."/>
            <person name="Vidigal T.H.D.A."/>
            <person name="Brescovit A.D."/>
            <person name="Santos A.J."/>
        </authorList>
    </citation>
    <scope>NUCLEOTIDE SEQUENCE</scope>
    <source>
        <tissue evidence="1">Shoot tissue taken approximately 20 cm above the soil surface</tissue>
    </source>
</reference>
<reference evidence="1" key="2">
    <citation type="journal article" date="2015" name="Data Brief">
        <title>Shoot transcriptome of the giant reed, Arundo donax.</title>
        <authorList>
            <person name="Barrero R.A."/>
            <person name="Guerrero F.D."/>
            <person name="Moolhuijzen P."/>
            <person name="Goolsby J.A."/>
            <person name="Tidwell J."/>
            <person name="Bellgard S.E."/>
            <person name="Bellgard M.I."/>
        </authorList>
    </citation>
    <scope>NUCLEOTIDE SEQUENCE</scope>
    <source>
        <tissue evidence="1">Shoot tissue taken approximately 20 cm above the soil surface</tissue>
    </source>
</reference>
<dbReference type="AlphaFoldDB" id="A0A0A9FL67"/>
<dbReference type="EMBL" id="GBRH01187015">
    <property type="protein sequence ID" value="JAE10881.1"/>
    <property type="molecule type" value="Transcribed_RNA"/>
</dbReference>
<organism evidence="1">
    <name type="scientific">Arundo donax</name>
    <name type="common">Giant reed</name>
    <name type="synonym">Donax arundinaceus</name>
    <dbReference type="NCBI Taxonomy" id="35708"/>
    <lineage>
        <taxon>Eukaryota</taxon>
        <taxon>Viridiplantae</taxon>
        <taxon>Streptophyta</taxon>
        <taxon>Embryophyta</taxon>
        <taxon>Tracheophyta</taxon>
        <taxon>Spermatophyta</taxon>
        <taxon>Magnoliopsida</taxon>
        <taxon>Liliopsida</taxon>
        <taxon>Poales</taxon>
        <taxon>Poaceae</taxon>
        <taxon>PACMAD clade</taxon>
        <taxon>Arundinoideae</taxon>
        <taxon>Arundineae</taxon>
        <taxon>Arundo</taxon>
    </lineage>
</organism>
<proteinExistence type="predicted"/>
<accession>A0A0A9FL67</accession>